<organism evidence="1">
    <name type="scientific">viral metagenome</name>
    <dbReference type="NCBI Taxonomy" id="1070528"/>
    <lineage>
        <taxon>unclassified sequences</taxon>
        <taxon>metagenomes</taxon>
        <taxon>organismal metagenomes</taxon>
    </lineage>
</organism>
<evidence type="ECO:0000313" key="2">
    <source>
        <dbReference type="EMBL" id="QJH96405.1"/>
    </source>
</evidence>
<dbReference type="AlphaFoldDB" id="A0A6H1ZIF0"/>
<reference evidence="1" key="1">
    <citation type="submission" date="2020-03" db="EMBL/GenBank/DDBJ databases">
        <title>The deep terrestrial virosphere.</title>
        <authorList>
            <person name="Holmfeldt K."/>
            <person name="Nilsson E."/>
            <person name="Simone D."/>
            <person name="Lopez-Fernandez M."/>
            <person name="Wu X."/>
            <person name="de Brujin I."/>
            <person name="Lundin D."/>
            <person name="Andersson A."/>
            <person name="Bertilsson S."/>
            <person name="Dopson M."/>
        </authorList>
    </citation>
    <scope>NUCLEOTIDE SEQUENCE</scope>
    <source>
        <strain evidence="1">TM448A00624</strain>
        <strain evidence="2">TM448B00723</strain>
    </source>
</reference>
<evidence type="ECO:0000313" key="1">
    <source>
        <dbReference type="EMBL" id="QJA47239.1"/>
    </source>
</evidence>
<gene>
    <name evidence="1" type="ORF">TM448A00624_0018</name>
    <name evidence="2" type="ORF">TM448B00723_0008</name>
</gene>
<dbReference type="EMBL" id="MT144036">
    <property type="protein sequence ID" value="QJA47239.1"/>
    <property type="molecule type" value="Genomic_DNA"/>
</dbReference>
<dbReference type="EMBL" id="MT144650">
    <property type="protein sequence ID" value="QJH96405.1"/>
    <property type="molecule type" value="Genomic_DNA"/>
</dbReference>
<protein>
    <submittedName>
        <fullName evidence="1">Uncharacterized protein</fullName>
    </submittedName>
</protein>
<sequence>MTPDDVVWVKTDADQTTGTVMVDVRESGGSLREDVENASAYGHGGVLPKDTAGVMVRSDDGGVLFAAVTARPSWADEVSDVYSATAGGRGLRVSDVDDAIEMRGAPVTLGADEAGIVSIARDNDGCYATLPMQTWMNTVTGVVEGVMGVPPGTIPIPTTLANVVSASQHKASD</sequence>
<proteinExistence type="predicted"/>
<name>A0A6H1ZIF0_9ZZZZ</name>
<accession>A0A6H1ZIF0</accession>